<evidence type="ECO:0000313" key="1">
    <source>
        <dbReference type="EMBL" id="KAK5689914.1"/>
    </source>
</evidence>
<dbReference type="Proteomes" id="UP001310594">
    <property type="component" value="Unassembled WGS sequence"/>
</dbReference>
<sequence>METEEVTLARDKMLIWDSSQFSNDIKSLLRQQGIGSPGIVERGEITDAVVEIGEAIVEVRADGHIYASYGTKKSALNTLREIGSELVFPRTLLAHEVAKRFENNGEIPYLMLAILESMHAENIIRLARTTSNHGTFIGRMKELAKVAFDRGLLLGIGRVVEILMHGSSSGPM</sequence>
<dbReference type="AlphaFoldDB" id="A0AAN7ZQD7"/>
<comment type="caution">
    <text evidence="1">The sequence shown here is derived from an EMBL/GenBank/DDBJ whole genome shotgun (WGS) entry which is preliminary data.</text>
</comment>
<dbReference type="EMBL" id="JAVRQU010000028">
    <property type="protein sequence ID" value="KAK5689914.1"/>
    <property type="molecule type" value="Genomic_DNA"/>
</dbReference>
<evidence type="ECO:0000313" key="2">
    <source>
        <dbReference type="Proteomes" id="UP001310594"/>
    </source>
</evidence>
<protein>
    <submittedName>
        <fullName evidence="1">Uncharacterized protein</fullName>
    </submittedName>
</protein>
<reference evidence="1" key="1">
    <citation type="submission" date="2023-08" db="EMBL/GenBank/DDBJ databases">
        <title>Black Yeasts Isolated from many extreme environments.</title>
        <authorList>
            <person name="Coleine C."/>
            <person name="Stajich J.E."/>
            <person name="Selbmann L."/>
        </authorList>
    </citation>
    <scope>NUCLEOTIDE SEQUENCE</scope>
    <source>
        <strain evidence="1">CCFEE 5810</strain>
    </source>
</reference>
<proteinExistence type="predicted"/>
<gene>
    <name evidence="1" type="ORF">LTR97_012674</name>
</gene>
<name>A0AAN7ZQD7_9PEZI</name>
<accession>A0AAN7ZQD7</accession>
<organism evidence="1 2">
    <name type="scientific">Elasticomyces elasticus</name>
    <dbReference type="NCBI Taxonomy" id="574655"/>
    <lineage>
        <taxon>Eukaryota</taxon>
        <taxon>Fungi</taxon>
        <taxon>Dikarya</taxon>
        <taxon>Ascomycota</taxon>
        <taxon>Pezizomycotina</taxon>
        <taxon>Dothideomycetes</taxon>
        <taxon>Dothideomycetidae</taxon>
        <taxon>Mycosphaerellales</taxon>
        <taxon>Teratosphaeriaceae</taxon>
        <taxon>Elasticomyces</taxon>
    </lineage>
</organism>